<dbReference type="InterPro" id="IPR016181">
    <property type="entry name" value="Acyl_CoA_acyltransferase"/>
</dbReference>
<dbReference type="PANTHER" id="PTHR43072:SF8">
    <property type="entry name" value="ACYLTRANSFERASE FABY-RELATED"/>
    <property type="match status" value="1"/>
</dbReference>
<dbReference type="GO" id="GO:0016747">
    <property type="term" value="F:acyltransferase activity, transferring groups other than amino-acyl groups"/>
    <property type="evidence" value="ECO:0007669"/>
    <property type="project" value="InterPro"/>
</dbReference>
<evidence type="ECO:0000259" key="1">
    <source>
        <dbReference type="PROSITE" id="PS51186"/>
    </source>
</evidence>
<dbReference type="HOGENOM" id="CLU_013985_4_2_9"/>
<dbReference type="CDD" id="cd04301">
    <property type="entry name" value="NAT_SF"/>
    <property type="match status" value="1"/>
</dbReference>
<dbReference type="AlphaFoldDB" id="Q5M3R9"/>
<dbReference type="SUPFAM" id="SSF55729">
    <property type="entry name" value="Acyl-CoA N-acyltransferases (Nat)"/>
    <property type="match status" value="1"/>
</dbReference>
<dbReference type="KEGG" id="stl:stu1301"/>
<dbReference type="STRING" id="264199.stu1301"/>
<gene>
    <name evidence="2" type="ordered locus">stu1301</name>
</gene>
<dbReference type="Proteomes" id="UP000001170">
    <property type="component" value="Chromosome"/>
</dbReference>
<name>Q5M3R9_STRT2</name>
<dbReference type="Pfam" id="PF13420">
    <property type="entry name" value="Acetyltransf_4"/>
    <property type="match status" value="1"/>
</dbReference>
<feature type="domain" description="N-acetyltransferase" evidence="1">
    <location>
        <begin position="25"/>
        <end position="186"/>
    </location>
</feature>
<evidence type="ECO:0000313" key="3">
    <source>
        <dbReference type="Proteomes" id="UP000001170"/>
    </source>
</evidence>
<dbReference type="PANTHER" id="PTHR43072">
    <property type="entry name" value="N-ACETYLTRANSFERASE"/>
    <property type="match status" value="1"/>
</dbReference>
<dbReference type="Gene3D" id="3.40.630.30">
    <property type="match status" value="1"/>
</dbReference>
<accession>Q5M3R9</accession>
<dbReference type="EMBL" id="CP000023">
    <property type="protein sequence ID" value="AAV60931.1"/>
    <property type="molecule type" value="Genomic_DNA"/>
</dbReference>
<organism evidence="2 3">
    <name type="scientific">Streptococcus thermophilus (strain ATCC BAA-250 / LMG 18311)</name>
    <dbReference type="NCBI Taxonomy" id="264199"/>
    <lineage>
        <taxon>Bacteria</taxon>
        <taxon>Bacillati</taxon>
        <taxon>Bacillota</taxon>
        <taxon>Bacilli</taxon>
        <taxon>Lactobacillales</taxon>
        <taxon>Streptococcaceae</taxon>
        <taxon>Streptococcus</taxon>
    </lineage>
</organism>
<keyword evidence="3" id="KW-1185">Reference proteome</keyword>
<keyword evidence="2" id="KW-0808">Transferase</keyword>
<proteinExistence type="predicted"/>
<protein>
    <submittedName>
        <fullName evidence="2">Phosphinothricin acetyltransferase, putative</fullName>
    </submittedName>
</protein>
<dbReference type="eggNOG" id="COG1247">
    <property type="taxonomic scope" value="Bacteria"/>
</dbReference>
<dbReference type="InterPro" id="IPR000182">
    <property type="entry name" value="GNAT_dom"/>
</dbReference>
<sequence>MVLPTTEIIEPFKIKIMKSKEKLMITIRPANLADAQAIQAIYAPYVEKTAITFEYEVPSIKEFEKRISNTIERYPYLVAEEDGQVLGYAYASTYYDRTAYDWTTELSIYLNEDARGRGLGSQLYGALEEELEKRGFLRFLACIAVPNEASIAMHEKRGYIQVAHFPKVGYKFEQWHDIVWMQKTIDGPVRKIR</sequence>
<evidence type="ECO:0000313" key="2">
    <source>
        <dbReference type="EMBL" id="AAV60931.1"/>
    </source>
</evidence>
<dbReference type="PROSITE" id="PS51186">
    <property type="entry name" value="GNAT"/>
    <property type="match status" value="1"/>
</dbReference>
<reference evidence="2 3" key="1">
    <citation type="journal article" date="2004" name="Nat. Biotechnol.">
        <title>Complete sequence and comparative genome analysis of the dairy bacterium Streptococcus thermophilus.</title>
        <authorList>
            <person name="Bolotin A."/>
            <person name="Quinquis B."/>
            <person name="Renault P."/>
            <person name="Sorokin A."/>
            <person name="Ehrlich S.D."/>
            <person name="Kulakauskas S."/>
            <person name="Lapidus A."/>
            <person name="Goltsman E."/>
            <person name="Mazur M."/>
            <person name="Pusch G.D."/>
            <person name="Fonstein M."/>
            <person name="Overbeek R."/>
            <person name="Kyprides N."/>
            <person name="Purnelle B."/>
            <person name="Prozzi D."/>
            <person name="Ngui K."/>
            <person name="Masuy D."/>
            <person name="Hancy F."/>
            <person name="Burteau S."/>
            <person name="Boutry M."/>
            <person name="Delcour J."/>
            <person name="Goffeau A."/>
            <person name="Hols P."/>
        </authorList>
    </citation>
    <scope>NUCLEOTIDE SEQUENCE [LARGE SCALE GENOMIC DNA]</scope>
    <source>
        <strain evidence="3">ATCC BAA-250 / LMG 18311</strain>
    </source>
</reference>